<feature type="domain" description="Response regulatory" evidence="2">
    <location>
        <begin position="2"/>
        <end position="122"/>
    </location>
</feature>
<dbReference type="InterPro" id="IPR011006">
    <property type="entry name" value="CheY-like_superfamily"/>
</dbReference>
<keyword evidence="4" id="KW-1185">Reference proteome</keyword>
<dbReference type="OrthoDB" id="7375774at2"/>
<protein>
    <recommendedName>
        <fullName evidence="2">Response regulatory domain-containing protein</fullName>
    </recommendedName>
</protein>
<dbReference type="EMBL" id="BKAJ01000045">
    <property type="protein sequence ID" value="GEP55786.1"/>
    <property type="molecule type" value="Genomic_DNA"/>
</dbReference>
<dbReference type="SMART" id="SM00448">
    <property type="entry name" value="REC"/>
    <property type="match status" value="1"/>
</dbReference>
<proteinExistence type="predicted"/>
<evidence type="ECO:0000259" key="2">
    <source>
        <dbReference type="PROSITE" id="PS50110"/>
    </source>
</evidence>
<dbReference type="GO" id="GO:0000160">
    <property type="term" value="P:phosphorelay signal transduction system"/>
    <property type="evidence" value="ECO:0007669"/>
    <property type="project" value="InterPro"/>
</dbReference>
<comment type="caution">
    <text evidence="3">The sequence shown here is derived from an EMBL/GenBank/DDBJ whole genome shotgun (WGS) entry which is preliminary data.</text>
</comment>
<dbReference type="InterPro" id="IPR001789">
    <property type="entry name" value="Sig_transdc_resp-reg_receiver"/>
</dbReference>
<dbReference type="Gene3D" id="3.40.50.2300">
    <property type="match status" value="1"/>
</dbReference>
<dbReference type="SUPFAM" id="SSF52172">
    <property type="entry name" value="CheY-like"/>
    <property type="match status" value="1"/>
</dbReference>
<gene>
    <name evidence="3" type="ORF">RSO01_29520</name>
</gene>
<reference evidence="3 4" key="1">
    <citation type="submission" date="2019-07" db="EMBL/GenBank/DDBJ databases">
        <title>Whole genome shotgun sequence of Reyranella soli NBRC 108950.</title>
        <authorList>
            <person name="Hosoyama A."/>
            <person name="Uohara A."/>
            <person name="Ohji S."/>
            <person name="Ichikawa N."/>
        </authorList>
    </citation>
    <scope>NUCLEOTIDE SEQUENCE [LARGE SCALE GENOMIC DNA]</scope>
    <source>
        <strain evidence="3 4">NBRC 108950</strain>
    </source>
</reference>
<organism evidence="3 4">
    <name type="scientific">Reyranella soli</name>
    <dbReference type="NCBI Taxonomy" id="1230389"/>
    <lineage>
        <taxon>Bacteria</taxon>
        <taxon>Pseudomonadati</taxon>
        <taxon>Pseudomonadota</taxon>
        <taxon>Alphaproteobacteria</taxon>
        <taxon>Hyphomicrobiales</taxon>
        <taxon>Reyranellaceae</taxon>
        <taxon>Reyranella</taxon>
    </lineage>
</organism>
<dbReference type="Pfam" id="PF00072">
    <property type="entry name" value="Response_reg"/>
    <property type="match status" value="1"/>
</dbReference>
<dbReference type="RefSeq" id="WP_147149861.1">
    <property type="nucleotide sequence ID" value="NZ_BKAJ01000045.1"/>
</dbReference>
<evidence type="ECO:0000313" key="4">
    <source>
        <dbReference type="Proteomes" id="UP000321058"/>
    </source>
</evidence>
<dbReference type="PROSITE" id="PS50110">
    <property type="entry name" value="RESPONSE_REGULATORY"/>
    <property type="match status" value="1"/>
</dbReference>
<accession>A0A512N9Y6</accession>
<sequence length="124" mass="13565">MNILVVEDDADLCVEIVEYLERRNHQVSGRGTVAAARQALAAMVAKGELDGVVCDVGLPDGDGLRLYIDSAALAPNCRWILMSGAHDTERLRLALKDMKTKPVVLEKPLPLKLLCNALEEGRDR</sequence>
<dbReference type="CDD" id="cd00156">
    <property type="entry name" value="REC"/>
    <property type="match status" value="1"/>
</dbReference>
<dbReference type="Proteomes" id="UP000321058">
    <property type="component" value="Unassembled WGS sequence"/>
</dbReference>
<keyword evidence="1" id="KW-0597">Phosphoprotein</keyword>
<name>A0A512N9Y6_9HYPH</name>
<evidence type="ECO:0000313" key="3">
    <source>
        <dbReference type="EMBL" id="GEP55786.1"/>
    </source>
</evidence>
<dbReference type="AlphaFoldDB" id="A0A512N9Y6"/>
<evidence type="ECO:0000256" key="1">
    <source>
        <dbReference type="PROSITE-ProRule" id="PRU00169"/>
    </source>
</evidence>
<feature type="modified residue" description="4-aspartylphosphate" evidence="1">
    <location>
        <position position="55"/>
    </location>
</feature>